<accession>A0A0D3KHK1</accession>
<dbReference type="HOGENOM" id="CLU_013797_1_0_1"/>
<dbReference type="RefSeq" id="XP_005787665.1">
    <property type="nucleotide sequence ID" value="XM_005787608.1"/>
</dbReference>
<dbReference type="PaxDb" id="2903-EOD35236"/>
<evidence type="ECO:0000313" key="3">
    <source>
        <dbReference type="Proteomes" id="UP000013827"/>
    </source>
</evidence>
<evidence type="ECO:0000256" key="1">
    <source>
        <dbReference type="SAM" id="MobiDB-lite"/>
    </source>
</evidence>
<proteinExistence type="predicted"/>
<evidence type="ECO:0008006" key="4">
    <source>
        <dbReference type="Google" id="ProtNLM"/>
    </source>
</evidence>
<dbReference type="eggNOG" id="ENOG502QRHN">
    <property type="taxonomic scope" value="Eukaryota"/>
</dbReference>
<dbReference type="Proteomes" id="UP000013827">
    <property type="component" value="Unassembled WGS sequence"/>
</dbReference>
<name>A0A0D3KHK1_EMIH1</name>
<dbReference type="KEGG" id="ehx:EMIHUDRAFT_110785"/>
<reference evidence="2" key="2">
    <citation type="submission" date="2024-10" db="UniProtKB">
        <authorList>
            <consortium name="EnsemblProtists"/>
        </authorList>
    </citation>
    <scope>IDENTIFICATION</scope>
</reference>
<dbReference type="CDD" id="cd23669">
    <property type="entry name" value="GH55_SacteLam55A-like"/>
    <property type="match status" value="1"/>
</dbReference>
<dbReference type="AlphaFoldDB" id="A0A0D3KHK1"/>
<organism evidence="2 3">
    <name type="scientific">Emiliania huxleyi (strain CCMP1516)</name>
    <dbReference type="NCBI Taxonomy" id="280463"/>
    <lineage>
        <taxon>Eukaryota</taxon>
        <taxon>Haptista</taxon>
        <taxon>Haptophyta</taxon>
        <taxon>Prymnesiophyceae</taxon>
        <taxon>Isochrysidales</taxon>
        <taxon>Noelaerhabdaceae</taxon>
        <taxon>Emiliania</taxon>
    </lineage>
</organism>
<dbReference type="GeneID" id="17280504"/>
<dbReference type="EnsemblProtists" id="EOD35236">
    <property type="protein sequence ID" value="EOD35236"/>
    <property type="gene ID" value="EMIHUDRAFT_110785"/>
</dbReference>
<dbReference type="InterPro" id="IPR059186">
    <property type="entry name" value="SACTE_4363"/>
</dbReference>
<protein>
    <recommendedName>
        <fullName evidence="4">Pectate lyase superfamily protein domain-containing protein</fullName>
    </recommendedName>
</protein>
<feature type="region of interest" description="Disordered" evidence="1">
    <location>
        <begin position="276"/>
        <end position="297"/>
    </location>
</feature>
<sequence length="593" mass="62105">MLLLLLLRSPVRQQPALVSLGSNFGLPDSVVVVTEANVAAARERLRAALLANGGPNCHGQFSPHRYAFLFAPGSYDLDVEVGFYTQVAGLGRRPEDVTFTGRRGVHVDNCGPRPPAPHVGSPYADVGALDNFWRSAENLRVSGTLVWATSQAALAAAPTPAAPLRSVVAERVELSAAGGWASGGFAADLRLSGAIAFGTQQQSLLRTSELGGGVEGLPSFNSVFLGVTPTPPPDSCGGGGPAVASVGSAPLAAEKPFLFLQNQTLHLALPPIRRQAKGAAPRPHHLPAAPLASGDDDDDGRSVVFVATPSDSAAAINTQLARGRHVVLTPGLYALPVPLRVATRGQVLLGLGFATLTPMRGLPAVELLAAGVRMAGVLVQAGPLRSRALVVVGDGSPSSSGTADAPILLHDCFVRVYAERTAPQPAVATTMLWVRADHVVVDHAWLWRADHDSTAHFTDGENPVQHALEVDGRFVTVYGLFAEHTLGDLTRWRGEDGAVFLYQSELQYDAPPPVWPHLGYNVTARHHRALGVGVYCYFFDEVTVHEGIHAADASGIVHSFTHLLDGGGAIQSVINGRGGAVSATGQGSYVCSS</sequence>
<keyword evidence="3" id="KW-1185">Reference proteome</keyword>
<dbReference type="OMA" id="KYDVQWN"/>
<evidence type="ECO:0000313" key="2">
    <source>
        <dbReference type="EnsemblProtists" id="EOD35236"/>
    </source>
</evidence>
<reference evidence="3" key="1">
    <citation type="journal article" date="2013" name="Nature">
        <title>Pan genome of the phytoplankton Emiliania underpins its global distribution.</title>
        <authorList>
            <person name="Read B.A."/>
            <person name="Kegel J."/>
            <person name="Klute M.J."/>
            <person name="Kuo A."/>
            <person name="Lefebvre S.C."/>
            <person name="Maumus F."/>
            <person name="Mayer C."/>
            <person name="Miller J."/>
            <person name="Monier A."/>
            <person name="Salamov A."/>
            <person name="Young J."/>
            <person name="Aguilar M."/>
            <person name="Claverie J.M."/>
            <person name="Frickenhaus S."/>
            <person name="Gonzalez K."/>
            <person name="Herman E.K."/>
            <person name="Lin Y.C."/>
            <person name="Napier J."/>
            <person name="Ogata H."/>
            <person name="Sarno A.F."/>
            <person name="Shmutz J."/>
            <person name="Schroeder D."/>
            <person name="de Vargas C."/>
            <person name="Verret F."/>
            <person name="von Dassow P."/>
            <person name="Valentin K."/>
            <person name="Van de Peer Y."/>
            <person name="Wheeler G."/>
            <person name="Dacks J.B."/>
            <person name="Delwiche C.F."/>
            <person name="Dyhrman S.T."/>
            <person name="Glockner G."/>
            <person name="John U."/>
            <person name="Richards T."/>
            <person name="Worden A.Z."/>
            <person name="Zhang X."/>
            <person name="Grigoriev I.V."/>
            <person name="Allen A.E."/>
            <person name="Bidle K."/>
            <person name="Borodovsky M."/>
            <person name="Bowler C."/>
            <person name="Brownlee C."/>
            <person name="Cock J.M."/>
            <person name="Elias M."/>
            <person name="Gladyshev V.N."/>
            <person name="Groth M."/>
            <person name="Guda C."/>
            <person name="Hadaegh A."/>
            <person name="Iglesias-Rodriguez M.D."/>
            <person name="Jenkins J."/>
            <person name="Jones B.M."/>
            <person name="Lawson T."/>
            <person name="Leese F."/>
            <person name="Lindquist E."/>
            <person name="Lobanov A."/>
            <person name="Lomsadze A."/>
            <person name="Malik S.B."/>
            <person name="Marsh M.E."/>
            <person name="Mackinder L."/>
            <person name="Mock T."/>
            <person name="Mueller-Roeber B."/>
            <person name="Pagarete A."/>
            <person name="Parker M."/>
            <person name="Probert I."/>
            <person name="Quesneville H."/>
            <person name="Raines C."/>
            <person name="Rensing S.A."/>
            <person name="Riano-Pachon D.M."/>
            <person name="Richier S."/>
            <person name="Rokitta S."/>
            <person name="Shiraiwa Y."/>
            <person name="Soanes D.M."/>
            <person name="van der Giezen M."/>
            <person name="Wahlund T.M."/>
            <person name="Williams B."/>
            <person name="Wilson W."/>
            <person name="Wolfe G."/>
            <person name="Wurch L.L."/>
        </authorList>
    </citation>
    <scope>NUCLEOTIDE SEQUENCE</scope>
</reference>